<proteinExistence type="predicted"/>
<protein>
    <recommendedName>
        <fullName evidence="2">F-box domain-containing protein</fullName>
    </recommendedName>
</protein>
<reference evidence="3" key="1">
    <citation type="journal article" date="2013" name="Nat. Commun.">
        <title>Whole-genome sequencing of Oryza brachyantha reveals mechanisms underlying Oryza genome evolution.</title>
        <authorList>
            <person name="Chen J."/>
            <person name="Huang Q."/>
            <person name="Gao D."/>
            <person name="Wang J."/>
            <person name="Lang Y."/>
            <person name="Liu T."/>
            <person name="Li B."/>
            <person name="Bai Z."/>
            <person name="Luis Goicoechea J."/>
            <person name="Liang C."/>
            <person name="Chen C."/>
            <person name="Zhang W."/>
            <person name="Sun S."/>
            <person name="Liao Y."/>
            <person name="Zhang X."/>
            <person name="Yang L."/>
            <person name="Song C."/>
            <person name="Wang M."/>
            <person name="Shi J."/>
            <person name="Liu G."/>
            <person name="Liu J."/>
            <person name="Zhou H."/>
            <person name="Zhou W."/>
            <person name="Yu Q."/>
            <person name="An N."/>
            <person name="Chen Y."/>
            <person name="Cai Q."/>
            <person name="Wang B."/>
            <person name="Liu B."/>
            <person name="Min J."/>
            <person name="Huang Y."/>
            <person name="Wu H."/>
            <person name="Li Z."/>
            <person name="Zhang Y."/>
            <person name="Yin Y."/>
            <person name="Song W."/>
            <person name="Jiang J."/>
            <person name="Jackson S.A."/>
            <person name="Wing R.A."/>
            <person name="Wang J."/>
            <person name="Chen M."/>
        </authorList>
    </citation>
    <scope>NUCLEOTIDE SEQUENCE [LARGE SCALE GENOMIC DNA]</scope>
    <source>
        <strain evidence="3">cv. IRGC 101232</strain>
    </source>
</reference>
<dbReference type="InterPro" id="IPR036047">
    <property type="entry name" value="F-box-like_dom_sf"/>
</dbReference>
<name>J3NDT9_ORYBR</name>
<organism evidence="3">
    <name type="scientific">Oryza brachyantha</name>
    <name type="common">malo sina</name>
    <dbReference type="NCBI Taxonomy" id="4533"/>
    <lineage>
        <taxon>Eukaryota</taxon>
        <taxon>Viridiplantae</taxon>
        <taxon>Streptophyta</taxon>
        <taxon>Embryophyta</taxon>
        <taxon>Tracheophyta</taxon>
        <taxon>Spermatophyta</taxon>
        <taxon>Magnoliopsida</taxon>
        <taxon>Liliopsida</taxon>
        <taxon>Poales</taxon>
        <taxon>Poaceae</taxon>
        <taxon>BOP clade</taxon>
        <taxon>Oryzoideae</taxon>
        <taxon>Oryzeae</taxon>
        <taxon>Oryzinae</taxon>
        <taxon>Oryza</taxon>
    </lineage>
</organism>
<dbReference type="STRING" id="4533.J3NDT9"/>
<dbReference type="Pfam" id="PF00646">
    <property type="entry name" value="F-box"/>
    <property type="match status" value="1"/>
</dbReference>
<evidence type="ECO:0000313" key="3">
    <source>
        <dbReference type="EnsemblPlants" id="OB12G21470.1"/>
    </source>
</evidence>
<evidence type="ECO:0000259" key="2">
    <source>
        <dbReference type="SMART" id="SM00256"/>
    </source>
</evidence>
<dbReference type="SMART" id="SM00256">
    <property type="entry name" value="FBOX"/>
    <property type="match status" value="1"/>
</dbReference>
<evidence type="ECO:0000256" key="1">
    <source>
        <dbReference type="SAM" id="MobiDB-lite"/>
    </source>
</evidence>
<feature type="region of interest" description="Disordered" evidence="1">
    <location>
        <begin position="265"/>
        <end position="303"/>
    </location>
</feature>
<dbReference type="Proteomes" id="UP000006038">
    <property type="component" value="Chromosome 12"/>
</dbReference>
<sequence>MSPPAAVDRISELCDDVLLHILRFLPSARDAARTSVLSRRWRHLWSIAPRLRFDIGDGVEVRGDARRLVAAIDATLSRRACEGAAVDVLEISFVELTFFYPEDALEINETTVWFLKNCSAMDHLELELVVHMPVEGMKWPIGDLMNDITELPNVTNLELTVDLMSGGHAIGATLAKLISRCKKLQHLSIDIDINDDYDEEEYEGMEYCSDSSCFCRQPMGWEDKAISLEHLTVAAICGSASVGDLAKLVHLLVANSPALVTVKDERGTHSYGGVRRRTSAQENEEEGQDNGRERKRRKTMDGI</sequence>
<dbReference type="AlphaFoldDB" id="J3NDT9"/>
<feature type="domain" description="F-box" evidence="2">
    <location>
        <begin position="13"/>
        <end position="53"/>
    </location>
</feature>
<accession>J3NDT9</accession>
<feature type="compositionally biased region" description="Basic residues" evidence="1">
    <location>
        <begin position="293"/>
        <end position="303"/>
    </location>
</feature>
<evidence type="ECO:0000313" key="4">
    <source>
        <dbReference type="Proteomes" id="UP000006038"/>
    </source>
</evidence>
<keyword evidence="4" id="KW-1185">Reference proteome</keyword>
<dbReference type="SUPFAM" id="SSF81383">
    <property type="entry name" value="F-box domain"/>
    <property type="match status" value="1"/>
</dbReference>
<dbReference type="CDD" id="cd22160">
    <property type="entry name" value="F-box_AtFBL13-like"/>
    <property type="match status" value="1"/>
</dbReference>
<dbReference type="InterPro" id="IPR001810">
    <property type="entry name" value="F-box_dom"/>
</dbReference>
<dbReference type="InterPro" id="IPR053781">
    <property type="entry name" value="F-box_AtFBL13-like"/>
</dbReference>
<dbReference type="Gramene" id="OB12G21470.1">
    <property type="protein sequence ID" value="OB12G21470.1"/>
    <property type="gene ID" value="OB12G21470"/>
</dbReference>
<dbReference type="EnsemblPlants" id="OB12G21470.1">
    <property type="protein sequence ID" value="OB12G21470.1"/>
    <property type="gene ID" value="OB12G21470"/>
</dbReference>
<reference evidence="3" key="2">
    <citation type="submission" date="2013-04" db="UniProtKB">
        <authorList>
            <consortium name="EnsemblPlants"/>
        </authorList>
    </citation>
    <scope>IDENTIFICATION</scope>
</reference>
<dbReference type="PANTHER" id="PTHR32212:SF234">
    <property type="entry name" value="F-BOX_LRR-REPEAT PROTEIN 13-LIKE"/>
    <property type="match status" value="1"/>
</dbReference>
<dbReference type="HOGENOM" id="CLU_919423_0_0_1"/>
<dbReference type="Gene3D" id="1.20.1280.50">
    <property type="match status" value="1"/>
</dbReference>
<dbReference type="PANTHER" id="PTHR32212">
    <property type="entry name" value="CYCLIN-LIKE F-BOX"/>
    <property type="match status" value="1"/>
</dbReference>